<dbReference type="InterPro" id="IPR040424">
    <property type="entry name" value="Smn1"/>
</dbReference>
<reference evidence="4 5" key="1">
    <citation type="journal article" date="2018" name="Science">
        <title>The opium poppy genome and morphinan production.</title>
        <authorList>
            <person name="Guo L."/>
            <person name="Winzer T."/>
            <person name="Yang X."/>
            <person name="Li Y."/>
            <person name="Ning Z."/>
            <person name="He Z."/>
            <person name="Teodor R."/>
            <person name="Lu Y."/>
            <person name="Bowser T.A."/>
            <person name="Graham I.A."/>
            <person name="Ye K."/>
        </authorList>
    </citation>
    <scope>NUCLEOTIDE SEQUENCE [LARGE SCALE GENOMIC DNA]</scope>
    <source>
        <strain evidence="5">cv. HN1</strain>
        <tissue evidence="4">Leaves</tissue>
    </source>
</reference>
<dbReference type="Proteomes" id="UP000316621">
    <property type="component" value="Chromosome 7"/>
</dbReference>
<evidence type="ECO:0000313" key="4">
    <source>
        <dbReference type="EMBL" id="RZC69386.1"/>
    </source>
</evidence>
<dbReference type="CDD" id="cd22851">
    <property type="entry name" value="SMN_N"/>
    <property type="match status" value="1"/>
</dbReference>
<feature type="coiled-coil region" evidence="1">
    <location>
        <begin position="167"/>
        <end position="194"/>
    </location>
</feature>
<feature type="region of interest" description="Disordered" evidence="2">
    <location>
        <begin position="312"/>
        <end position="332"/>
    </location>
</feature>
<dbReference type="InterPro" id="IPR049481">
    <property type="entry name" value="SMN_G2-BD"/>
</dbReference>
<dbReference type="OMA" id="KYKIMHS"/>
<protein>
    <recommendedName>
        <fullName evidence="3">Survival Motor Neuron Gemin2-binding domain-containing protein</fullName>
    </recommendedName>
</protein>
<feature type="compositionally biased region" description="Basic and acidic residues" evidence="2">
    <location>
        <begin position="317"/>
        <end position="326"/>
    </location>
</feature>
<keyword evidence="1" id="KW-0175">Coiled coil</keyword>
<dbReference type="Pfam" id="PF20636">
    <property type="entry name" value="SMN_G2-BD"/>
    <property type="match status" value="1"/>
</dbReference>
<evidence type="ECO:0000256" key="1">
    <source>
        <dbReference type="SAM" id="Coils"/>
    </source>
</evidence>
<sequence length="366" mass="40447">MSAHIYTAFSYWPPRKNFFTQPALVYTSRREGNEIKLGQFFFLKREINSMAKESELWDDSALMNAFDNAMNKYKAMHKKKQRKSISTDINGEEVNTDYPENLTDENYEPSRLLRVNDALASEIVKTEADVEEANNVPPVQENQSSVLEPIIHTHDSDKQQTAEGNTSTQVESEYDKLLRQYYELEEQRQKVLQQLQAGYGYNYSYYQSQGEGGGSCAYTQENQHHALYASQQAAATASSCCPYVCPCLTGSCPLVPACSSSVPCTSELGTSSAPIGCTGDGTNLSYLQDDPLSKTAIGAAERAIASIKMGGSNASIGKKEKDKEDVSSPSEGYKTDLSVVMNAWFSAGFHTGKYLSEQSIAKKQSD</sequence>
<dbReference type="PANTHER" id="PTHR39267:SF1">
    <property type="entry name" value="SURVIVAL MOTOR NEURON PROTEIN"/>
    <property type="match status" value="1"/>
</dbReference>
<dbReference type="AlphaFoldDB" id="A0A4Y7K9A1"/>
<gene>
    <name evidence="4" type="ORF">C5167_032464</name>
</gene>
<dbReference type="Gramene" id="RZC69386">
    <property type="protein sequence ID" value="RZC69386"/>
    <property type="gene ID" value="C5167_032464"/>
</dbReference>
<proteinExistence type="predicted"/>
<evidence type="ECO:0000313" key="5">
    <source>
        <dbReference type="Proteomes" id="UP000316621"/>
    </source>
</evidence>
<dbReference type="PANTHER" id="PTHR39267">
    <property type="entry name" value="SURVIVAL MOTOR NEURON-LIKE PROTEIN 1"/>
    <property type="match status" value="1"/>
</dbReference>
<dbReference type="STRING" id="3469.A0A4Y7K9A1"/>
<organism evidence="4 5">
    <name type="scientific">Papaver somniferum</name>
    <name type="common">Opium poppy</name>
    <dbReference type="NCBI Taxonomy" id="3469"/>
    <lineage>
        <taxon>Eukaryota</taxon>
        <taxon>Viridiplantae</taxon>
        <taxon>Streptophyta</taxon>
        <taxon>Embryophyta</taxon>
        <taxon>Tracheophyta</taxon>
        <taxon>Spermatophyta</taxon>
        <taxon>Magnoliopsida</taxon>
        <taxon>Ranunculales</taxon>
        <taxon>Papaveraceae</taxon>
        <taxon>Papaveroideae</taxon>
        <taxon>Papaver</taxon>
    </lineage>
</organism>
<feature type="domain" description="Survival Motor Neuron Gemin2-binding" evidence="3">
    <location>
        <begin position="50"/>
        <end position="78"/>
    </location>
</feature>
<evidence type="ECO:0000256" key="2">
    <source>
        <dbReference type="SAM" id="MobiDB-lite"/>
    </source>
</evidence>
<dbReference type="EMBL" id="CM010721">
    <property type="protein sequence ID" value="RZC69386.1"/>
    <property type="molecule type" value="Genomic_DNA"/>
</dbReference>
<keyword evidence="5" id="KW-1185">Reference proteome</keyword>
<accession>A0A4Y7K9A1</accession>
<evidence type="ECO:0000259" key="3">
    <source>
        <dbReference type="Pfam" id="PF20636"/>
    </source>
</evidence>
<name>A0A4Y7K9A1_PAPSO</name>
<feature type="region of interest" description="Disordered" evidence="2">
    <location>
        <begin position="80"/>
        <end position="104"/>
    </location>
</feature>